<protein>
    <submittedName>
        <fullName evidence="1">DUF5947 family protein</fullName>
    </submittedName>
</protein>
<proteinExistence type="predicted"/>
<organism evidence="1 2">
    <name type="scientific">Methylocapsa polymorpha</name>
    <dbReference type="NCBI Taxonomy" id="3080828"/>
    <lineage>
        <taxon>Bacteria</taxon>
        <taxon>Pseudomonadati</taxon>
        <taxon>Pseudomonadota</taxon>
        <taxon>Alphaproteobacteria</taxon>
        <taxon>Hyphomicrobiales</taxon>
        <taxon>Beijerinckiaceae</taxon>
        <taxon>Methylocapsa</taxon>
    </lineage>
</organism>
<evidence type="ECO:0000313" key="1">
    <source>
        <dbReference type="EMBL" id="WOJ90888.1"/>
    </source>
</evidence>
<gene>
    <name evidence="1" type="ORF">RZS28_06280</name>
</gene>
<dbReference type="InterPro" id="IPR045991">
    <property type="entry name" value="DUF5947"/>
</dbReference>
<evidence type="ECO:0000313" key="2">
    <source>
        <dbReference type="Proteomes" id="UP001626536"/>
    </source>
</evidence>
<keyword evidence="2" id="KW-1185">Reference proteome</keyword>
<dbReference type="RefSeq" id="WP_407340477.1">
    <property type="nucleotide sequence ID" value="NZ_CP136862.1"/>
</dbReference>
<dbReference type="EMBL" id="CP136862">
    <property type="protein sequence ID" value="WOJ90888.1"/>
    <property type="molecule type" value="Genomic_DNA"/>
</dbReference>
<dbReference type="Proteomes" id="UP001626536">
    <property type="component" value="Chromosome"/>
</dbReference>
<sequence>MMHQHLIEVAKRRILCACDQCVSVLGMSERFRTILPRTDVLLDFRLSAAEWDALQIPIDMVFLFHSTVGERSVAVYPGPAGPMESALSLDAWSHLVAANPVLGEMTPDIEALLVNRTKGAHEYYRVSIDRCYALVGLIRTHWQGLSGGAEAWEAINSFFVALRAAANEPVGGCIHG</sequence>
<dbReference type="Pfam" id="PF19372">
    <property type="entry name" value="DUF5947"/>
    <property type="match status" value="1"/>
</dbReference>
<name>A0ABZ0HW09_9HYPH</name>
<accession>A0ABZ0HW09</accession>
<reference evidence="1 2" key="1">
    <citation type="submission" date="2023-10" db="EMBL/GenBank/DDBJ databases">
        <title>Novel methanotroph of the genus Methylocapsa from a subarctic wetland.</title>
        <authorList>
            <person name="Belova S.E."/>
            <person name="Oshkin I.Y."/>
            <person name="Miroshnikov K."/>
            <person name="Dedysh S.N."/>
        </authorList>
    </citation>
    <scope>NUCLEOTIDE SEQUENCE [LARGE SCALE GENOMIC DNA]</scope>
    <source>
        <strain evidence="1 2">RX1</strain>
    </source>
</reference>